<proteinExistence type="predicted"/>
<accession>A0ACA9MKE1</accession>
<organism evidence="1 2">
    <name type="scientific">Racocetra persica</name>
    <dbReference type="NCBI Taxonomy" id="160502"/>
    <lineage>
        <taxon>Eukaryota</taxon>
        <taxon>Fungi</taxon>
        <taxon>Fungi incertae sedis</taxon>
        <taxon>Mucoromycota</taxon>
        <taxon>Glomeromycotina</taxon>
        <taxon>Glomeromycetes</taxon>
        <taxon>Diversisporales</taxon>
        <taxon>Gigasporaceae</taxon>
        <taxon>Racocetra</taxon>
    </lineage>
</organism>
<evidence type="ECO:0000313" key="1">
    <source>
        <dbReference type="EMBL" id="CAG8594420.1"/>
    </source>
</evidence>
<dbReference type="EMBL" id="CAJVQC010008584">
    <property type="protein sequence ID" value="CAG8594420.1"/>
    <property type="molecule type" value="Genomic_DNA"/>
</dbReference>
<evidence type="ECO:0000313" key="2">
    <source>
        <dbReference type="Proteomes" id="UP000789920"/>
    </source>
</evidence>
<name>A0ACA9MKE1_9GLOM</name>
<keyword evidence="2" id="KW-1185">Reference proteome</keyword>
<protein>
    <submittedName>
        <fullName evidence="1">6928_t:CDS:1</fullName>
    </submittedName>
</protein>
<feature type="non-terminal residue" evidence="1">
    <location>
        <position position="206"/>
    </location>
</feature>
<sequence length="206" mass="23197">MDWRILEVPVRSSKYRRNVNNNPLVNKVLSAKRADGLARMWQSQEEIFIYEQTGPPGFDDITEFYIHDYKLARTMRDVLNQRIILRLNSGTNDYDNLASFGALAYRTEVSLLCFIRGNNNMHEIFKDYQSLYAELNLVQKSNIGDVAIADITKDSQFIDFILGNKQNYQGNSKSLSNTGTNISAIVGGVIGSLIFVGTLVAAGFIL</sequence>
<dbReference type="Proteomes" id="UP000789920">
    <property type="component" value="Unassembled WGS sequence"/>
</dbReference>
<gene>
    <name evidence="1" type="ORF">RPERSI_LOCUS5670</name>
</gene>
<comment type="caution">
    <text evidence="1">The sequence shown here is derived from an EMBL/GenBank/DDBJ whole genome shotgun (WGS) entry which is preliminary data.</text>
</comment>
<reference evidence="1" key="1">
    <citation type="submission" date="2021-06" db="EMBL/GenBank/DDBJ databases">
        <authorList>
            <person name="Kallberg Y."/>
            <person name="Tangrot J."/>
            <person name="Rosling A."/>
        </authorList>
    </citation>
    <scope>NUCLEOTIDE SEQUENCE</scope>
    <source>
        <strain evidence="1">MA461A</strain>
    </source>
</reference>